<organism evidence="1 2">
    <name type="scientific">Hamiltosporidium tvaerminnensis</name>
    <dbReference type="NCBI Taxonomy" id="1176355"/>
    <lineage>
        <taxon>Eukaryota</taxon>
        <taxon>Fungi</taxon>
        <taxon>Fungi incertae sedis</taxon>
        <taxon>Microsporidia</taxon>
        <taxon>Dubosqiidae</taxon>
        <taxon>Hamiltosporidium</taxon>
    </lineage>
</organism>
<comment type="caution">
    <text evidence="1">The sequence shown here is derived from an EMBL/GenBank/DDBJ whole genome shotgun (WGS) entry which is preliminary data.</text>
</comment>
<proteinExistence type="predicted"/>
<protein>
    <recommendedName>
        <fullName evidence="3">Leucine-rich repeat-containing protein</fullName>
    </recommendedName>
</protein>
<dbReference type="OrthoDB" id="120976at2759"/>
<dbReference type="InterPro" id="IPR032675">
    <property type="entry name" value="LRR_dom_sf"/>
</dbReference>
<evidence type="ECO:0008006" key="3">
    <source>
        <dbReference type="Google" id="ProtNLM"/>
    </source>
</evidence>
<dbReference type="Proteomes" id="UP000292282">
    <property type="component" value="Unassembled WGS sequence"/>
</dbReference>
<evidence type="ECO:0000313" key="1">
    <source>
        <dbReference type="EMBL" id="TBU20177.1"/>
    </source>
</evidence>
<gene>
    <name evidence="1" type="ORF">CWI38_0118p0020</name>
</gene>
<keyword evidence="2" id="KW-1185">Reference proteome</keyword>
<dbReference type="EMBL" id="PITK01000118">
    <property type="protein sequence ID" value="TBU20177.1"/>
    <property type="molecule type" value="Genomic_DNA"/>
</dbReference>
<name>A0A4Q9M200_9MICR</name>
<dbReference type="AlphaFoldDB" id="A0A4Q9M200"/>
<reference evidence="1 2" key="1">
    <citation type="submission" date="2017-12" db="EMBL/GenBank/DDBJ databases">
        <authorList>
            <person name="Pombert J.-F."/>
            <person name="Haag K.L."/>
            <person name="Ebert D."/>
        </authorList>
    </citation>
    <scope>NUCLEOTIDE SEQUENCE [LARGE SCALE GENOMIC DNA]</scope>
    <source>
        <strain evidence="1">IL-G-3</strain>
    </source>
</reference>
<dbReference type="SUPFAM" id="SSF52047">
    <property type="entry name" value="RNI-like"/>
    <property type="match status" value="1"/>
</dbReference>
<dbReference type="VEuPathDB" id="MicrosporidiaDB:CWI38_0118p0020"/>
<sequence length="532" mass="62517">MGGDLDQINVEKSSFEVRNETIKNLRNLKTTQSRPFQRTMDSITIDYSNIFIIRSHCFDILYRSKLHETNINIKDITKSNIDCFWVKKCICILYYGFDSQIDGLNNNEFIDLIEFLNDLNCYSNTDALYILYKNLLPYLCLYIVNENCFNLLNMTNSEYLRHVKLFLPFLTVLYDEVDVFFNSNTKELKSFKYEMNFTDDTIIRITPEALNYMQQDDSNEKIELFGLLVSSYIITGIKISNGDKYYIECVSTDFACKFILNNPVIYKMQTSFCSLFGKIESMKINTLKSIEIERLDLLTEDVDLFSKFRKLESLSIVKCDFINYGDFLRKLALMFPKLKILRIVGLESLYSSTRTISLSNNSSFNDIFLLLENFKKLECLKLSGTKIMRLHQFVFDFQFKSHLKDLDLSNNKLSKNYIRCLNQFDCLERINLSNCNLESGFMEYLSVMHPAVSLRKINLSRNILSKSDIFALEQFINLDHLTVCFQSEIFSYFLKEYGSLRLKNLETLILVAYFFYKRNLSLHDENVFIEKS</sequence>
<evidence type="ECO:0000313" key="2">
    <source>
        <dbReference type="Proteomes" id="UP000292282"/>
    </source>
</evidence>
<dbReference type="Gene3D" id="3.80.10.10">
    <property type="entry name" value="Ribonuclease Inhibitor"/>
    <property type="match status" value="2"/>
</dbReference>
<accession>A0A4Q9M200</accession>